<dbReference type="InterPro" id="IPR051924">
    <property type="entry name" value="GST_Kappa/NadH"/>
</dbReference>
<dbReference type="eggNOG" id="COG3917">
    <property type="taxonomic scope" value="Bacteria"/>
</dbReference>
<feature type="active site" description="Nucleophile" evidence="2">
    <location>
        <position position="12"/>
    </location>
</feature>
<dbReference type="AlphaFoldDB" id="S5YVH6"/>
<dbReference type="Gene3D" id="3.40.30.10">
    <property type="entry name" value="Glutaredoxin"/>
    <property type="match status" value="1"/>
</dbReference>
<dbReference type="PANTHER" id="PTHR42943">
    <property type="entry name" value="GLUTATHIONE S-TRANSFERASE KAPPA"/>
    <property type="match status" value="1"/>
</dbReference>
<gene>
    <name evidence="4" type="ORF">JCM7686_2145</name>
</gene>
<dbReference type="HOGENOM" id="CLU_069253_1_3_5"/>
<dbReference type="EMBL" id="CP006650">
    <property type="protein sequence ID" value="AGT09226.1"/>
    <property type="molecule type" value="Genomic_DNA"/>
</dbReference>
<proteinExistence type="inferred from homology"/>
<dbReference type="InterPro" id="IPR014440">
    <property type="entry name" value="HCCAis_GSTk"/>
</dbReference>
<dbReference type="InterPro" id="IPR036249">
    <property type="entry name" value="Thioredoxin-like_sf"/>
</dbReference>
<dbReference type="InterPro" id="IPR044087">
    <property type="entry name" value="NahD-like"/>
</dbReference>
<dbReference type="GO" id="GO:0018845">
    <property type="term" value="F:2-hydroxychromene-2-carboxylate isomerase activity"/>
    <property type="evidence" value="ECO:0007669"/>
    <property type="project" value="UniProtKB-UniRule"/>
</dbReference>
<evidence type="ECO:0000256" key="1">
    <source>
        <dbReference type="PIRNR" id="PIRNR006386"/>
    </source>
</evidence>
<evidence type="ECO:0000313" key="4">
    <source>
        <dbReference type="EMBL" id="AGT09226.1"/>
    </source>
</evidence>
<dbReference type="EC" id="5.99.1.4" evidence="1"/>
<dbReference type="GO" id="GO:0004364">
    <property type="term" value="F:glutathione transferase activity"/>
    <property type="evidence" value="ECO:0007669"/>
    <property type="project" value="TreeGrafter"/>
</dbReference>
<dbReference type="InterPro" id="IPR001853">
    <property type="entry name" value="DSBA-like_thioredoxin_dom"/>
</dbReference>
<dbReference type="KEGG" id="pami:JCM7686_2145"/>
<dbReference type="PIRSF" id="PIRSF006386">
    <property type="entry name" value="HCCAis_GSTk"/>
    <property type="match status" value="1"/>
</dbReference>
<dbReference type="Proteomes" id="UP000015480">
    <property type="component" value="Chromosome"/>
</dbReference>
<feature type="domain" description="DSBA-like thioredoxin" evidence="3">
    <location>
        <begin position="4"/>
        <end position="197"/>
    </location>
</feature>
<dbReference type="GO" id="GO:0006749">
    <property type="term" value="P:glutathione metabolic process"/>
    <property type="evidence" value="ECO:0007669"/>
    <property type="project" value="TreeGrafter"/>
</dbReference>
<dbReference type="OrthoDB" id="5244108at2"/>
<comment type="catalytic activity">
    <reaction evidence="1">
        <text>2-hydroxychromene-2-carboxylate = (3E)-4-(2-hydroxyphenyl)-2-oxobut-3-enoate</text>
        <dbReference type="Rhea" id="RHEA:27401"/>
        <dbReference type="ChEBI" id="CHEBI:59350"/>
        <dbReference type="ChEBI" id="CHEBI:59353"/>
        <dbReference type="EC" id="5.99.1.4"/>
    </reaction>
</comment>
<protein>
    <recommendedName>
        <fullName evidence="1">2-hydroxychromene-2-carboxylate isomerase</fullName>
        <ecNumber evidence="1">5.99.1.4</ecNumber>
    </recommendedName>
</protein>
<dbReference type="STRING" id="1367847.JCM7686_2145"/>
<reference evidence="4 5" key="1">
    <citation type="journal article" date="2014" name="BMC Genomics">
        <title>Architecture and functions of a multipartite genome of the methylotrophic bacterium Paracoccus aminophilus JCM 7686, containing primary and secondary chromids.</title>
        <authorList>
            <person name="Dziewit L."/>
            <person name="Czarnecki J."/>
            <person name="Wibberg D."/>
            <person name="Radlinska M."/>
            <person name="Mrozek P."/>
            <person name="Szymczak M."/>
            <person name="Schluter A."/>
            <person name="Puhler A."/>
            <person name="Bartosik D."/>
        </authorList>
    </citation>
    <scope>NUCLEOTIDE SEQUENCE [LARGE SCALE GENOMIC DNA]</scope>
    <source>
        <strain evidence="4">JCM 7686</strain>
    </source>
</reference>
<evidence type="ECO:0000313" key="5">
    <source>
        <dbReference type="Proteomes" id="UP000015480"/>
    </source>
</evidence>
<dbReference type="PATRIC" id="fig|1367847.3.peg.2141"/>
<organism evidence="4 5">
    <name type="scientific">Paracoccus aminophilus JCM 7686</name>
    <dbReference type="NCBI Taxonomy" id="1367847"/>
    <lineage>
        <taxon>Bacteria</taxon>
        <taxon>Pseudomonadati</taxon>
        <taxon>Pseudomonadota</taxon>
        <taxon>Alphaproteobacteria</taxon>
        <taxon>Rhodobacterales</taxon>
        <taxon>Paracoccaceae</taxon>
        <taxon>Paracoccus</taxon>
    </lineage>
</organism>
<sequence>MPHIDYYFGVLSPWSYLAGLRMEEIAARHGASVTYKPVDMPQLFDRTGGIRRENRAPQRLAYTAQDLPRWAAKLQMPLHSAPRFRGANAAPAAYAIIAAQVAGGGDVGGLVHGLMSAVWVEDRDISDDTVIEEKLSAHGFDPKIAFSALLTGAEIYSRNLQQAVDAGAFGSPFYIVTDSDQRFWGQDHLGFLDEHLATLA</sequence>
<accession>S5YVH6</accession>
<dbReference type="CDD" id="cd03022">
    <property type="entry name" value="DsbA_HCCA_Iso"/>
    <property type="match status" value="1"/>
</dbReference>
<evidence type="ECO:0000256" key="2">
    <source>
        <dbReference type="PIRSR" id="PIRSR006386-1"/>
    </source>
</evidence>
<dbReference type="Pfam" id="PF01323">
    <property type="entry name" value="DSBA"/>
    <property type="match status" value="1"/>
</dbReference>
<keyword evidence="1" id="KW-0413">Isomerase</keyword>
<dbReference type="RefSeq" id="WP_020950864.1">
    <property type="nucleotide sequence ID" value="NC_022041.1"/>
</dbReference>
<dbReference type="SUPFAM" id="SSF52833">
    <property type="entry name" value="Thioredoxin-like"/>
    <property type="match status" value="1"/>
</dbReference>
<dbReference type="PANTHER" id="PTHR42943:SF2">
    <property type="entry name" value="GLUTATHIONE S-TRANSFERASE KAPPA 1"/>
    <property type="match status" value="1"/>
</dbReference>
<dbReference type="GO" id="GO:1901170">
    <property type="term" value="P:naphthalene catabolic process"/>
    <property type="evidence" value="ECO:0007669"/>
    <property type="project" value="InterPro"/>
</dbReference>
<name>S5YVH6_PARAH</name>
<keyword evidence="5" id="KW-1185">Reference proteome</keyword>
<evidence type="ECO:0000259" key="3">
    <source>
        <dbReference type="Pfam" id="PF01323"/>
    </source>
</evidence>
<dbReference type="GO" id="GO:0004602">
    <property type="term" value="F:glutathione peroxidase activity"/>
    <property type="evidence" value="ECO:0007669"/>
    <property type="project" value="TreeGrafter"/>
</dbReference>
<comment type="similarity">
    <text evidence="1">Belongs to the GST superfamily. NadH family.</text>
</comment>